<evidence type="ECO:0000256" key="1">
    <source>
        <dbReference type="SAM" id="MobiDB-lite"/>
    </source>
</evidence>
<gene>
    <name evidence="2" type="ORF">LY89DRAFT_680305</name>
</gene>
<dbReference type="AlphaFoldDB" id="A0A194XTN6"/>
<accession>A0A194XTN6</accession>
<proteinExistence type="predicted"/>
<dbReference type="InParanoid" id="A0A194XTN6"/>
<protein>
    <submittedName>
        <fullName evidence="2">Uncharacterized protein</fullName>
    </submittedName>
</protein>
<dbReference type="GeneID" id="28823774"/>
<feature type="region of interest" description="Disordered" evidence="1">
    <location>
        <begin position="1"/>
        <end position="27"/>
    </location>
</feature>
<dbReference type="RefSeq" id="XP_018077928.1">
    <property type="nucleotide sequence ID" value="XM_018214048.1"/>
</dbReference>
<reference evidence="2 3" key="1">
    <citation type="submission" date="2015-10" db="EMBL/GenBank/DDBJ databases">
        <title>Full genome of DAOMC 229536 Phialocephala scopiformis, a fungal endophyte of spruce producing the potent anti-insectan compound rugulosin.</title>
        <authorList>
            <consortium name="DOE Joint Genome Institute"/>
            <person name="Walker A.K."/>
            <person name="Frasz S.L."/>
            <person name="Seifert K.A."/>
            <person name="Miller J.D."/>
            <person name="Mondo S.J."/>
            <person name="Labutti K."/>
            <person name="Lipzen A."/>
            <person name="Dockter R."/>
            <person name="Kennedy M."/>
            <person name="Grigoriev I.V."/>
            <person name="Spatafora J.W."/>
        </authorList>
    </citation>
    <scope>NUCLEOTIDE SEQUENCE [LARGE SCALE GENOMIC DNA]</scope>
    <source>
        <strain evidence="2 3">CBS 120377</strain>
    </source>
</reference>
<name>A0A194XTN6_MOLSC</name>
<evidence type="ECO:0000313" key="3">
    <source>
        <dbReference type="Proteomes" id="UP000070700"/>
    </source>
</evidence>
<sequence length="74" mass="8556">MISREFRPRLLSPQSSKTQTKPANYNPTNLSYSSIPFEISNTFSPAPLIECSSYEERHSLLASKLRLIRPTYRH</sequence>
<dbReference type="KEGG" id="psco:LY89DRAFT_680305"/>
<keyword evidence="3" id="KW-1185">Reference proteome</keyword>
<dbReference type="EMBL" id="KQ947405">
    <property type="protein sequence ID" value="KUJ23573.1"/>
    <property type="molecule type" value="Genomic_DNA"/>
</dbReference>
<feature type="compositionally biased region" description="Polar residues" evidence="1">
    <location>
        <begin position="12"/>
        <end position="27"/>
    </location>
</feature>
<evidence type="ECO:0000313" key="2">
    <source>
        <dbReference type="EMBL" id="KUJ23573.1"/>
    </source>
</evidence>
<organism evidence="2 3">
    <name type="scientific">Mollisia scopiformis</name>
    <name type="common">Conifer needle endophyte fungus</name>
    <name type="synonym">Phialocephala scopiformis</name>
    <dbReference type="NCBI Taxonomy" id="149040"/>
    <lineage>
        <taxon>Eukaryota</taxon>
        <taxon>Fungi</taxon>
        <taxon>Dikarya</taxon>
        <taxon>Ascomycota</taxon>
        <taxon>Pezizomycotina</taxon>
        <taxon>Leotiomycetes</taxon>
        <taxon>Helotiales</taxon>
        <taxon>Mollisiaceae</taxon>
        <taxon>Mollisia</taxon>
    </lineage>
</organism>
<dbReference type="Proteomes" id="UP000070700">
    <property type="component" value="Unassembled WGS sequence"/>
</dbReference>